<organism evidence="2">
    <name type="scientific">marine metagenome</name>
    <dbReference type="NCBI Taxonomy" id="408172"/>
    <lineage>
        <taxon>unclassified sequences</taxon>
        <taxon>metagenomes</taxon>
        <taxon>ecological metagenomes</taxon>
    </lineage>
</organism>
<keyword evidence="1" id="KW-0472">Membrane</keyword>
<dbReference type="EMBL" id="UINC01052020">
    <property type="protein sequence ID" value="SVB66850.1"/>
    <property type="molecule type" value="Genomic_DNA"/>
</dbReference>
<dbReference type="AlphaFoldDB" id="A0A382FV50"/>
<keyword evidence="1" id="KW-1133">Transmembrane helix</keyword>
<keyword evidence="1" id="KW-0812">Transmembrane</keyword>
<accession>A0A382FV50</accession>
<evidence type="ECO:0000256" key="1">
    <source>
        <dbReference type="SAM" id="Phobius"/>
    </source>
</evidence>
<sequence>MNSKPIAVGLVFGVGLGLALKSWLLGIMFGIIFYVALNETDKKEDSSSEEEE</sequence>
<name>A0A382FV50_9ZZZZ</name>
<feature type="transmembrane region" description="Helical" evidence="1">
    <location>
        <begin position="6"/>
        <end position="37"/>
    </location>
</feature>
<gene>
    <name evidence="2" type="ORF">METZ01_LOCUS219704</name>
</gene>
<reference evidence="2" key="1">
    <citation type="submission" date="2018-05" db="EMBL/GenBank/DDBJ databases">
        <authorList>
            <person name="Lanie J.A."/>
            <person name="Ng W.-L."/>
            <person name="Kazmierczak K.M."/>
            <person name="Andrzejewski T.M."/>
            <person name="Davidsen T.M."/>
            <person name="Wayne K.J."/>
            <person name="Tettelin H."/>
            <person name="Glass J.I."/>
            <person name="Rusch D."/>
            <person name="Podicherti R."/>
            <person name="Tsui H.-C.T."/>
            <person name="Winkler M.E."/>
        </authorList>
    </citation>
    <scope>NUCLEOTIDE SEQUENCE</scope>
</reference>
<proteinExistence type="predicted"/>
<evidence type="ECO:0000313" key="2">
    <source>
        <dbReference type="EMBL" id="SVB66850.1"/>
    </source>
</evidence>
<protein>
    <recommendedName>
        <fullName evidence="3">DUF2273 domain-containing protein</fullName>
    </recommendedName>
</protein>
<evidence type="ECO:0008006" key="3">
    <source>
        <dbReference type="Google" id="ProtNLM"/>
    </source>
</evidence>